<dbReference type="Pfam" id="PF05920">
    <property type="entry name" value="Homeobox_KN"/>
    <property type="match status" value="1"/>
</dbReference>
<evidence type="ECO:0000256" key="2">
    <source>
        <dbReference type="ARBA" id="ARBA00023155"/>
    </source>
</evidence>
<feature type="DNA-binding region" description="Homeobox" evidence="5">
    <location>
        <begin position="123"/>
        <end position="185"/>
    </location>
</feature>
<organism evidence="9 10">
    <name type="scientific">Exophiala xenobiotica</name>
    <dbReference type="NCBI Taxonomy" id="348802"/>
    <lineage>
        <taxon>Eukaryota</taxon>
        <taxon>Fungi</taxon>
        <taxon>Dikarya</taxon>
        <taxon>Ascomycota</taxon>
        <taxon>Pezizomycotina</taxon>
        <taxon>Eurotiomycetes</taxon>
        <taxon>Chaetothyriomycetidae</taxon>
        <taxon>Chaetothyriales</taxon>
        <taxon>Herpotrichiellaceae</taxon>
        <taxon>Exophiala</taxon>
    </lineage>
</organism>
<accession>A0A0D2F176</accession>
<gene>
    <name evidence="9" type="ORF">PV05_00899</name>
</gene>
<dbReference type="HOGENOM" id="CLU_382177_0_0_1"/>
<evidence type="ECO:0000256" key="1">
    <source>
        <dbReference type="ARBA" id="ARBA00023125"/>
    </source>
</evidence>
<dbReference type="PROSITE" id="PS50157">
    <property type="entry name" value="ZINC_FINGER_C2H2_2"/>
    <property type="match status" value="1"/>
</dbReference>
<dbReference type="Proteomes" id="UP000054342">
    <property type="component" value="Unassembled WGS sequence"/>
</dbReference>
<evidence type="ECO:0000313" key="10">
    <source>
        <dbReference type="Proteomes" id="UP000054342"/>
    </source>
</evidence>
<dbReference type="STRING" id="348802.A0A0D2F176"/>
<dbReference type="SMART" id="SM00355">
    <property type="entry name" value="ZnF_C2H2"/>
    <property type="match status" value="2"/>
</dbReference>
<dbReference type="OrthoDB" id="10056939at2759"/>
<dbReference type="CDD" id="cd00086">
    <property type="entry name" value="homeodomain"/>
    <property type="match status" value="1"/>
</dbReference>
<dbReference type="GO" id="GO:0008270">
    <property type="term" value="F:zinc ion binding"/>
    <property type="evidence" value="ECO:0007669"/>
    <property type="project" value="UniProtKB-KW"/>
</dbReference>
<dbReference type="PROSITE" id="PS50071">
    <property type="entry name" value="HOMEOBOX_2"/>
    <property type="match status" value="1"/>
</dbReference>
<dbReference type="GO" id="GO:0006355">
    <property type="term" value="P:regulation of DNA-templated transcription"/>
    <property type="evidence" value="ECO:0007669"/>
    <property type="project" value="InterPro"/>
</dbReference>
<dbReference type="RefSeq" id="XP_013321284.1">
    <property type="nucleotide sequence ID" value="XM_013465830.1"/>
</dbReference>
<keyword evidence="4" id="KW-0479">Metal-binding</keyword>
<dbReference type="PROSITE" id="PS00028">
    <property type="entry name" value="ZINC_FINGER_C2H2_1"/>
    <property type="match status" value="1"/>
</dbReference>
<dbReference type="InterPro" id="IPR013087">
    <property type="entry name" value="Znf_C2H2_type"/>
</dbReference>
<keyword evidence="4" id="KW-0862">Zinc</keyword>
<evidence type="ECO:0000256" key="5">
    <source>
        <dbReference type="PROSITE-ProRule" id="PRU00108"/>
    </source>
</evidence>
<feature type="region of interest" description="Disordered" evidence="6">
    <location>
        <begin position="499"/>
        <end position="529"/>
    </location>
</feature>
<feature type="domain" description="Homeobox" evidence="7">
    <location>
        <begin position="121"/>
        <end position="184"/>
    </location>
</feature>
<dbReference type="GeneID" id="25322807"/>
<protein>
    <recommendedName>
        <fullName evidence="11">Homeobox domain-containing protein</fullName>
    </recommendedName>
</protein>
<dbReference type="GO" id="GO:0005634">
    <property type="term" value="C:nucleus"/>
    <property type="evidence" value="ECO:0007669"/>
    <property type="project" value="UniProtKB-SubCell"/>
</dbReference>
<keyword evidence="3 5" id="KW-0539">Nucleus</keyword>
<dbReference type="InterPro" id="IPR008422">
    <property type="entry name" value="KN_HD"/>
</dbReference>
<dbReference type="SUPFAM" id="SSF46689">
    <property type="entry name" value="Homeodomain-like"/>
    <property type="match status" value="1"/>
</dbReference>
<evidence type="ECO:0000313" key="9">
    <source>
        <dbReference type="EMBL" id="KIW60700.1"/>
    </source>
</evidence>
<reference evidence="9 10" key="1">
    <citation type="submission" date="2015-01" db="EMBL/GenBank/DDBJ databases">
        <title>The Genome Sequence of Exophiala xenobiotica CBS118157.</title>
        <authorList>
            <consortium name="The Broad Institute Genomics Platform"/>
            <person name="Cuomo C."/>
            <person name="de Hoog S."/>
            <person name="Gorbushina A."/>
            <person name="Stielow B."/>
            <person name="Teixiera M."/>
            <person name="Abouelleil A."/>
            <person name="Chapman S.B."/>
            <person name="Priest M."/>
            <person name="Young S.K."/>
            <person name="Wortman J."/>
            <person name="Nusbaum C."/>
            <person name="Birren B."/>
        </authorList>
    </citation>
    <scope>NUCLEOTIDE SEQUENCE [LARGE SCALE GENOMIC DNA]</scope>
    <source>
        <strain evidence="9 10">CBS 118157</strain>
    </source>
</reference>
<evidence type="ECO:0000256" key="6">
    <source>
        <dbReference type="SAM" id="MobiDB-lite"/>
    </source>
</evidence>
<evidence type="ECO:0008006" key="11">
    <source>
        <dbReference type="Google" id="ProtNLM"/>
    </source>
</evidence>
<comment type="subcellular location">
    <subcellularLocation>
        <location evidence="5">Nucleus</location>
    </subcellularLocation>
</comment>
<dbReference type="InterPro" id="IPR009057">
    <property type="entry name" value="Homeodomain-like_sf"/>
</dbReference>
<dbReference type="EMBL" id="KN847317">
    <property type="protein sequence ID" value="KIW60700.1"/>
    <property type="molecule type" value="Genomic_DNA"/>
</dbReference>
<dbReference type="SMART" id="SM00389">
    <property type="entry name" value="HOX"/>
    <property type="match status" value="1"/>
</dbReference>
<feature type="compositionally biased region" description="Polar residues" evidence="6">
    <location>
        <begin position="222"/>
        <end position="234"/>
    </location>
</feature>
<feature type="region of interest" description="Disordered" evidence="6">
    <location>
        <begin position="109"/>
        <end position="129"/>
    </location>
</feature>
<evidence type="ECO:0000259" key="7">
    <source>
        <dbReference type="PROSITE" id="PS50071"/>
    </source>
</evidence>
<name>A0A0D2F176_9EURO</name>
<dbReference type="GO" id="GO:0003677">
    <property type="term" value="F:DNA binding"/>
    <property type="evidence" value="ECO:0007669"/>
    <property type="project" value="UniProtKB-UniRule"/>
</dbReference>
<feature type="compositionally biased region" description="Low complexity" evidence="6">
    <location>
        <begin position="508"/>
        <end position="527"/>
    </location>
</feature>
<evidence type="ECO:0000256" key="4">
    <source>
        <dbReference type="PROSITE-ProRule" id="PRU00042"/>
    </source>
</evidence>
<keyword evidence="1 5" id="KW-0238">DNA-binding</keyword>
<evidence type="ECO:0000256" key="3">
    <source>
        <dbReference type="ARBA" id="ARBA00023242"/>
    </source>
</evidence>
<keyword evidence="4" id="KW-0863">Zinc-finger</keyword>
<dbReference type="AlphaFoldDB" id="A0A0D2F176"/>
<feature type="domain" description="C2H2-type" evidence="8">
    <location>
        <begin position="557"/>
        <end position="585"/>
    </location>
</feature>
<feature type="region of interest" description="Disordered" evidence="6">
    <location>
        <begin position="222"/>
        <end position="259"/>
    </location>
</feature>
<evidence type="ECO:0000259" key="8">
    <source>
        <dbReference type="PROSITE" id="PS50157"/>
    </source>
</evidence>
<proteinExistence type="predicted"/>
<sequence length="724" mass="81297">MNTLDGSGYALDSDTAGEWDDSWDALLNQDFDTLFPAQINEEDVSNAQNRWGGSGPDCYLTPASTLTTHTEQQPRVLASAEGGYQAKPINIRTQSINGEGGRPANIINPQHSDNSPAVPLTPPPKKTGKFAPRQIRILKEWLSKNIRYPYANQQAMAELAATTGLTSHQVKRWLNRTRQRKLAPAEKNATEARDSVMANEAEEKPVLDENVFATDKCLAEQIQSSRNSDSQPEAQLSLEVVPPSPTGFDPEQDMLDPENMSVDSGYAVQTTSSMAEHAGSMLEWWFDQLPSANGASDTHHMPSDDCQMPRFWQKQLEKCAEQLNCIGHEMNRRWEEKDRRAFLRLILLLDLDLSELVVCVWTLQKACVILPYTSWSLLRDTLNNLDTSAVPPPGLDVLKPTLLQALRPILERTASRGSTYGFKDFISGRMIGAVQAELASWTNGLADWLDVVEGWKFIAQLPQDRVLFSKCSGSPAVLPGPMDVSMSRLDLQYRSTAIPTSQSHENRSVASGSTASSAQSSSSYASRGSRRGRRLWAPYAKVSNPQVDNFSPCQRKYCCTFCGRAFRQKFTWKRHERSIHIHTEAWVCTWLPGPEWNRSRCVFCDIASSCACAHLQSSRLCWTRPQPERTFFRKDEFVQHLRGMHSASVVSWAVQNTSDYFRIENLGPEKLRCGFCQEVSGSWEERADHVANHFEEGMDLSLWNSPLLELPIARESTEEQMAID</sequence>
<keyword evidence="2 5" id="KW-0371">Homeobox</keyword>
<dbReference type="InterPro" id="IPR001356">
    <property type="entry name" value="HD"/>
</dbReference>
<dbReference type="Gene3D" id="1.10.10.60">
    <property type="entry name" value="Homeodomain-like"/>
    <property type="match status" value="1"/>
</dbReference>
<feature type="region of interest" description="Disordered" evidence="6">
    <location>
        <begin position="176"/>
        <end position="208"/>
    </location>
</feature>
<keyword evidence="10" id="KW-1185">Reference proteome</keyword>